<dbReference type="Proteomes" id="UP001235939">
    <property type="component" value="Chromosome 16"/>
</dbReference>
<dbReference type="PANTHER" id="PTHR10174">
    <property type="entry name" value="ALPHA-TOCOPHEROL TRANSFER PROTEIN-RELATED"/>
    <property type="match status" value="1"/>
</dbReference>
<dbReference type="PROSITE" id="PS50191">
    <property type="entry name" value="CRAL_TRIO"/>
    <property type="match status" value="1"/>
</dbReference>
<dbReference type="Gene3D" id="3.40.525.10">
    <property type="entry name" value="CRAL-TRIO lipid binding domain"/>
    <property type="match status" value="1"/>
</dbReference>
<dbReference type="Pfam" id="PF03765">
    <property type="entry name" value="CRAL_TRIO_N"/>
    <property type="match status" value="1"/>
</dbReference>
<protein>
    <submittedName>
        <fullName evidence="2">TTPAL</fullName>
    </submittedName>
</protein>
<dbReference type="InterPro" id="IPR011074">
    <property type="entry name" value="CRAL/TRIO_N_dom"/>
</dbReference>
<dbReference type="InterPro" id="IPR036865">
    <property type="entry name" value="CRAL-TRIO_dom_sf"/>
</dbReference>
<evidence type="ECO:0000259" key="1">
    <source>
        <dbReference type="PROSITE" id="PS50191"/>
    </source>
</evidence>
<dbReference type="PANTHER" id="PTHR10174:SF130">
    <property type="entry name" value="ALPHA-TOCOPHEROL TRANSFER PROTEIN-LIKE"/>
    <property type="match status" value="1"/>
</dbReference>
<evidence type="ECO:0000313" key="2">
    <source>
        <dbReference type="EMBL" id="UYV78272.1"/>
    </source>
</evidence>
<dbReference type="CDD" id="cd00170">
    <property type="entry name" value="SEC14"/>
    <property type="match status" value="1"/>
</dbReference>
<proteinExistence type="predicted"/>
<dbReference type="SUPFAM" id="SSF46938">
    <property type="entry name" value="CRAL/TRIO N-terminal domain"/>
    <property type="match status" value="1"/>
</dbReference>
<dbReference type="InterPro" id="IPR001251">
    <property type="entry name" value="CRAL-TRIO_dom"/>
</dbReference>
<reference evidence="2 3" key="1">
    <citation type="submission" date="2022-01" db="EMBL/GenBank/DDBJ databases">
        <title>A chromosomal length assembly of Cordylochernes scorpioides.</title>
        <authorList>
            <person name="Zeh D."/>
            <person name="Zeh J."/>
        </authorList>
    </citation>
    <scope>NUCLEOTIDE SEQUENCE [LARGE SCALE GENOMIC DNA]</scope>
    <source>
        <strain evidence="2">IN4F17</strain>
        <tissue evidence="2">Whole Body</tissue>
    </source>
</reference>
<dbReference type="PRINTS" id="PR00180">
    <property type="entry name" value="CRETINALDHBP"/>
</dbReference>
<sequence length="380" mass="43655">MPCTTTPSLSPELAAKAEKELHEKEEWRERDIEALRSMVLTPIQKNLSTAEKSAEEISDVSKSNISIIIWYTWLQDTVVSSSKYITLYSCVEEGMCTTPISLVPAENTQLVAQLEDWFLVRFLRARKFDYERAYRLVLNYYGLRVRYHEIFTDFVPSAIGHVLEANMQGFLPHPDHNGCALFVLRAGKWDPSAVKADDVFRTNLMCLEKQIAEVGTQICGIVGLLDLKDLGFHHVRHFTTHNAARAVSLIQDSFPARFKAIHIINEPKVFDLIFTLARPFLSDKLKSRSMKYLQYHINKSLWLPPFDWSGRMCNKRVIGFQLYFHGTNLSSLHQHVPPELLPEEFGGTLGPFDNREWAKVLLDSEDLFIRLNQYGFQASQ</sequence>
<organism evidence="2 3">
    <name type="scientific">Cordylochernes scorpioides</name>
    <dbReference type="NCBI Taxonomy" id="51811"/>
    <lineage>
        <taxon>Eukaryota</taxon>
        <taxon>Metazoa</taxon>
        <taxon>Ecdysozoa</taxon>
        <taxon>Arthropoda</taxon>
        <taxon>Chelicerata</taxon>
        <taxon>Arachnida</taxon>
        <taxon>Pseudoscorpiones</taxon>
        <taxon>Cheliferoidea</taxon>
        <taxon>Chernetidae</taxon>
        <taxon>Cordylochernes</taxon>
    </lineage>
</organism>
<dbReference type="InterPro" id="IPR036273">
    <property type="entry name" value="CRAL/TRIO_N_dom_sf"/>
</dbReference>
<name>A0ABY6LDH8_9ARAC</name>
<evidence type="ECO:0000313" key="3">
    <source>
        <dbReference type="Proteomes" id="UP001235939"/>
    </source>
</evidence>
<gene>
    <name evidence="2" type="ORF">LAZ67_16000743</name>
</gene>
<accession>A0ABY6LDH8</accession>
<dbReference type="SMART" id="SM00516">
    <property type="entry name" value="SEC14"/>
    <property type="match status" value="1"/>
</dbReference>
<feature type="domain" description="CRAL-TRIO" evidence="1">
    <location>
        <begin position="168"/>
        <end position="353"/>
    </location>
</feature>
<dbReference type="Pfam" id="PF00650">
    <property type="entry name" value="CRAL_TRIO"/>
    <property type="match status" value="1"/>
</dbReference>
<dbReference type="EMBL" id="CP092878">
    <property type="protein sequence ID" value="UYV78272.1"/>
    <property type="molecule type" value="Genomic_DNA"/>
</dbReference>
<dbReference type="Gene3D" id="1.10.8.20">
    <property type="entry name" value="N-terminal domain of phosphatidylinositol transfer protein sec14p"/>
    <property type="match status" value="1"/>
</dbReference>
<dbReference type="SUPFAM" id="SSF52087">
    <property type="entry name" value="CRAL/TRIO domain"/>
    <property type="match status" value="1"/>
</dbReference>
<keyword evidence="3" id="KW-1185">Reference proteome</keyword>
<dbReference type="SMART" id="SM01100">
    <property type="entry name" value="CRAL_TRIO_N"/>
    <property type="match status" value="1"/>
</dbReference>